<comment type="caution">
    <text evidence="8">The sequence shown here is derived from an EMBL/GenBank/DDBJ whole genome shotgun (WGS) entry which is preliminary data.</text>
</comment>
<dbReference type="InterPro" id="IPR001041">
    <property type="entry name" value="2Fe-2S_ferredoxin-type"/>
</dbReference>
<dbReference type="InterPro" id="IPR036010">
    <property type="entry name" value="2Fe-2S_ferredoxin-like_sf"/>
</dbReference>
<dbReference type="InterPro" id="IPR001055">
    <property type="entry name" value="Adrenodoxin-like"/>
</dbReference>
<dbReference type="Pfam" id="PF00111">
    <property type="entry name" value="Fer2"/>
    <property type="match status" value="1"/>
</dbReference>
<keyword evidence="4" id="KW-0408">Iron</keyword>
<dbReference type="AlphaFoldDB" id="A0A368EKX6"/>
<reference evidence="8 9" key="1">
    <citation type="journal article" date="2018" name="Microbiome">
        <title>Fine metagenomic profile of the Mediterranean stratified and mixed water columns revealed by assembly and recruitment.</title>
        <authorList>
            <person name="Haro-Moreno J.M."/>
            <person name="Lopez-Perez M."/>
            <person name="De La Torre J.R."/>
            <person name="Picazo A."/>
            <person name="Camacho A."/>
            <person name="Rodriguez-Valera F."/>
        </authorList>
    </citation>
    <scope>NUCLEOTIDE SEQUENCE [LARGE SCALE GENOMIC DNA]</scope>
    <source>
        <strain evidence="8">MED-G50</strain>
    </source>
</reference>
<dbReference type="SUPFAM" id="SSF54292">
    <property type="entry name" value="2Fe-2S ferredoxin-like"/>
    <property type="match status" value="1"/>
</dbReference>
<keyword evidence="2" id="KW-0001">2Fe-2S</keyword>
<sequence length="106" mass="11447">MINIHVTDADGAKKELTATPGSQLMNTIRDAGIVEGTCGGMASCGTCHVYIDDDWNARTGERTEDEGYMLESLEELVEIKSTSRLCCQIILSEDHDGLSLTVGPQI</sequence>
<protein>
    <submittedName>
        <fullName evidence="8">Ferrodoxin Fdx</fullName>
    </submittedName>
</protein>
<keyword evidence="5" id="KW-0411">Iron-sulfur</keyword>
<evidence type="ECO:0000313" key="9">
    <source>
        <dbReference type="Proteomes" id="UP000252289"/>
    </source>
</evidence>
<evidence type="ECO:0000256" key="4">
    <source>
        <dbReference type="ARBA" id="ARBA00023004"/>
    </source>
</evidence>
<proteinExistence type="inferred from homology"/>
<name>A0A368EKX6_9PROT</name>
<dbReference type="GO" id="GO:0009055">
    <property type="term" value="F:electron transfer activity"/>
    <property type="evidence" value="ECO:0007669"/>
    <property type="project" value="TreeGrafter"/>
</dbReference>
<dbReference type="EMBL" id="QOQK01000014">
    <property type="protein sequence ID" value="RCL84419.1"/>
    <property type="molecule type" value="Genomic_DNA"/>
</dbReference>
<evidence type="ECO:0000256" key="5">
    <source>
        <dbReference type="ARBA" id="ARBA00023014"/>
    </source>
</evidence>
<comment type="similarity">
    <text evidence="1">Belongs to the adrenodoxin/putidaredoxin family.</text>
</comment>
<dbReference type="GO" id="GO:0051537">
    <property type="term" value="F:2 iron, 2 sulfur cluster binding"/>
    <property type="evidence" value="ECO:0007669"/>
    <property type="project" value="UniProtKB-KW"/>
</dbReference>
<dbReference type="GO" id="GO:0046872">
    <property type="term" value="F:metal ion binding"/>
    <property type="evidence" value="ECO:0007669"/>
    <property type="project" value="UniProtKB-KW"/>
</dbReference>
<organism evidence="8 9">
    <name type="scientific">PS1 clade bacterium</name>
    <dbReference type="NCBI Taxonomy" id="2175152"/>
    <lineage>
        <taxon>Bacteria</taxon>
        <taxon>Pseudomonadati</taxon>
        <taxon>Pseudomonadota</taxon>
        <taxon>Alphaproteobacteria</taxon>
        <taxon>PS1 clade</taxon>
    </lineage>
</organism>
<evidence type="ECO:0000259" key="7">
    <source>
        <dbReference type="PROSITE" id="PS51085"/>
    </source>
</evidence>
<dbReference type="Gene3D" id="3.10.20.30">
    <property type="match status" value="1"/>
</dbReference>
<dbReference type="GO" id="GO:0140647">
    <property type="term" value="P:P450-containing electron transport chain"/>
    <property type="evidence" value="ECO:0007669"/>
    <property type="project" value="InterPro"/>
</dbReference>
<accession>A0A368EKX6</accession>
<dbReference type="CDD" id="cd00207">
    <property type="entry name" value="fer2"/>
    <property type="match status" value="1"/>
</dbReference>
<evidence type="ECO:0000256" key="3">
    <source>
        <dbReference type="ARBA" id="ARBA00022723"/>
    </source>
</evidence>
<feature type="domain" description="2Fe-2S ferredoxin-type" evidence="7">
    <location>
        <begin position="1"/>
        <end position="106"/>
    </location>
</feature>
<gene>
    <name evidence="8" type="ORF">DBW64_03680</name>
</gene>
<keyword evidence="3" id="KW-0479">Metal-binding</keyword>
<evidence type="ECO:0000313" key="8">
    <source>
        <dbReference type="EMBL" id="RCL84419.1"/>
    </source>
</evidence>
<dbReference type="InterPro" id="IPR012675">
    <property type="entry name" value="Beta-grasp_dom_sf"/>
</dbReference>
<evidence type="ECO:0000256" key="2">
    <source>
        <dbReference type="ARBA" id="ARBA00022714"/>
    </source>
</evidence>
<evidence type="ECO:0000256" key="6">
    <source>
        <dbReference type="ARBA" id="ARBA00034078"/>
    </source>
</evidence>
<dbReference type="Proteomes" id="UP000252289">
    <property type="component" value="Unassembled WGS sequence"/>
</dbReference>
<dbReference type="PROSITE" id="PS51085">
    <property type="entry name" value="2FE2S_FER_2"/>
    <property type="match status" value="1"/>
</dbReference>
<dbReference type="PANTHER" id="PTHR23426:SF65">
    <property type="entry name" value="FERREDOXIN-2, MITOCHONDRIAL"/>
    <property type="match status" value="1"/>
</dbReference>
<evidence type="ECO:0000256" key="1">
    <source>
        <dbReference type="ARBA" id="ARBA00010914"/>
    </source>
</evidence>
<comment type="cofactor">
    <cofactor evidence="6">
        <name>[2Fe-2S] cluster</name>
        <dbReference type="ChEBI" id="CHEBI:190135"/>
    </cofactor>
</comment>
<dbReference type="PANTHER" id="PTHR23426">
    <property type="entry name" value="FERREDOXIN/ADRENODOXIN"/>
    <property type="match status" value="1"/>
</dbReference>